<gene>
    <name evidence="11" type="ORF">DBW97_02585</name>
</gene>
<proteinExistence type="inferred from homology"/>
<evidence type="ECO:0000256" key="6">
    <source>
        <dbReference type="PIRSR" id="PIRSR000185-1"/>
    </source>
</evidence>
<feature type="binding site" evidence="7">
    <location>
        <position position="80"/>
    </location>
    <ligand>
        <name>substrate</name>
    </ligand>
</feature>
<evidence type="ECO:0000313" key="11">
    <source>
        <dbReference type="EMBL" id="RCL38408.1"/>
    </source>
</evidence>
<dbReference type="PRINTS" id="PR00082">
    <property type="entry name" value="GLFDHDRGNASE"/>
</dbReference>
<evidence type="ECO:0000256" key="1">
    <source>
        <dbReference type="ARBA" id="ARBA00003868"/>
    </source>
</evidence>
<evidence type="ECO:0000256" key="8">
    <source>
        <dbReference type="PIRSR" id="PIRSR000185-3"/>
    </source>
</evidence>
<comment type="similarity">
    <text evidence="2 5 9">Belongs to the Glu/Leu/Phe/Val dehydrogenases family.</text>
</comment>
<keyword evidence="3 5" id="KW-0560">Oxidoreductase</keyword>
<sequence length="453" mass="50343">MFDNAVDLLGIEPGLAEQIRSCNNTYTVRFGVKLKKGIEVFTGYRAVHSEHLEPVKGGIRYAPNVTASEIEAMAALMTYKNAVVDVPFGGSKGGLKINPKKYDEEDLEKITRRFTEELSKRGLISPSLNVPAPDMGTSEREMAWIADEYRRLNPHEINAFACVTGKPIGMGGVNGRTEATGRGIFYALNAFFNSKDVKKSAIKGKLSSQKIIVEGLGKVGFHAAGCLKEYGCSIIGIIEKDIAFYDPKGLDLDLIKSWMAESRQKEDFPNPKQLKSKEEVFAAECDIFIPAAQEGTVTEENHNLLNAKIICEGANGPLTSRADYYLNKKGVLIIPDLYANAGGVAVSYFEWVRNLSHMRFGRMEKRRKQYENASLINIIENTTGSRVSQREKSIFNAGSSEIDLVRSGLEDMMTEAYENMSEIWNTNNYPSLRTTAYIYSIQKLVNSYKSIGI</sequence>
<evidence type="ECO:0000256" key="2">
    <source>
        <dbReference type="ARBA" id="ARBA00006382"/>
    </source>
</evidence>
<reference evidence="11 12" key="1">
    <citation type="journal article" date="2018" name="Microbiome">
        <title>Fine metagenomic profile of the Mediterranean stratified and mixed water columns revealed by assembly and recruitment.</title>
        <authorList>
            <person name="Haro-Moreno J.M."/>
            <person name="Lopez-Perez M."/>
            <person name="De La Torre J.R."/>
            <person name="Picazo A."/>
            <person name="Camacho A."/>
            <person name="Rodriguez-Valera F."/>
        </authorList>
    </citation>
    <scope>NUCLEOTIDE SEQUENCE [LARGE SCALE GENOMIC DNA]</scope>
    <source>
        <strain evidence="11">MED-G83</strain>
    </source>
</reference>
<feature type="binding site" evidence="7">
    <location>
        <position position="180"/>
    </location>
    <ligand>
        <name>NAD(+)</name>
        <dbReference type="ChEBI" id="CHEBI:57540"/>
    </ligand>
</feature>
<comment type="catalytic activity">
    <reaction evidence="4">
        <text>L-glutamate + NADP(+) + H2O = 2-oxoglutarate + NH4(+) + NADPH + H(+)</text>
        <dbReference type="Rhea" id="RHEA:11612"/>
        <dbReference type="ChEBI" id="CHEBI:15377"/>
        <dbReference type="ChEBI" id="CHEBI:15378"/>
        <dbReference type="ChEBI" id="CHEBI:16810"/>
        <dbReference type="ChEBI" id="CHEBI:28938"/>
        <dbReference type="ChEBI" id="CHEBI:29985"/>
        <dbReference type="ChEBI" id="CHEBI:57783"/>
        <dbReference type="ChEBI" id="CHEBI:58349"/>
        <dbReference type="EC" id="1.4.1.4"/>
    </reaction>
</comment>
<feature type="binding site" evidence="7">
    <location>
        <position position="347"/>
    </location>
    <ligand>
        <name>substrate</name>
    </ligand>
</feature>
<dbReference type="PANTHER" id="PTHR11606">
    <property type="entry name" value="GLUTAMATE DEHYDROGENASE"/>
    <property type="match status" value="1"/>
</dbReference>
<dbReference type="CDD" id="cd01076">
    <property type="entry name" value="NAD_bind_1_Glu_DH"/>
    <property type="match status" value="1"/>
</dbReference>
<organism evidence="11 12">
    <name type="scientific">SAR86 cluster bacterium</name>
    <dbReference type="NCBI Taxonomy" id="2030880"/>
    <lineage>
        <taxon>Bacteria</taxon>
        <taxon>Pseudomonadati</taxon>
        <taxon>Pseudomonadota</taxon>
        <taxon>Gammaproteobacteria</taxon>
        <taxon>SAR86 cluster</taxon>
    </lineage>
</organism>
<feature type="domain" description="Glutamate/phenylalanine/leucine/valine/L-tryptophan dehydrogenase C-terminal" evidence="10">
    <location>
        <begin position="173"/>
        <end position="452"/>
    </location>
</feature>
<evidence type="ECO:0000259" key="10">
    <source>
        <dbReference type="SMART" id="SM00839"/>
    </source>
</evidence>
<evidence type="ECO:0000256" key="5">
    <source>
        <dbReference type="PIRNR" id="PIRNR000185"/>
    </source>
</evidence>
<dbReference type="Gene3D" id="3.40.50.10860">
    <property type="entry name" value="Leucine Dehydrogenase, chain A, domain 1"/>
    <property type="match status" value="1"/>
</dbReference>
<feature type="site" description="Important for catalysis" evidence="8">
    <location>
        <position position="134"/>
    </location>
</feature>
<dbReference type="InterPro" id="IPR036291">
    <property type="entry name" value="NAD(P)-bd_dom_sf"/>
</dbReference>
<evidence type="ECO:0000256" key="7">
    <source>
        <dbReference type="PIRSR" id="PIRSR000185-2"/>
    </source>
</evidence>
<evidence type="ECO:0000256" key="3">
    <source>
        <dbReference type="ARBA" id="ARBA00023002"/>
    </source>
</evidence>
<evidence type="ECO:0000256" key="9">
    <source>
        <dbReference type="RuleBase" id="RU004417"/>
    </source>
</evidence>
<dbReference type="Gene3D" id="3.40.50.720">
    <property type="entry name" value="NAD(P)-binding Rossmann-like Domain"/>
    <property type="match status" value="1"/>
</dbReference>
<comment type="function">
    <text evidence="1">Catalyzes the reversible oxidative deamination of glutamate to alpha-ketoglutarate and ammonia.</text>
</comment>
<dbReference type="EMBL" id="QOPD01000003">
    <property type="protein sequence ID" value="RCL38408.1"/>
    <property type="molecule type" value="Genomic_DNA"/>
</dbReference>
<dbReference type="SUPFAM" id="SSF53223">
    <property type="entry name" value="Aminoacid dehydrogenase-like, N-terminal domain"/>
    <property type="match status" value="1"/>
</dbReference>
<dbReference type="PIRSF" id="PIRSF000185">
    <property type="entry name" value="Glu_DH"/>
    <property type="match status" value="1"/>
</dbReference>
<dbReference type="PANTHER" id="PTHR11606:SF13">
    <property type="entry name" value="GLUTAMATE DEHYDROGENASE 1, MITOCHONDRIAL"/>
    <property type="match status" value="1"/>
</dbReference>
<dbReference type="InterPro" id="IPR046346">
    <property type="entry name" value="Aminoacid_DH-like_N_sf"/>
</dbReference>
<dbReference type="GO" id="GO:0004352">
    <property type="term" value="F:glutamate dehydrogenase (NAD+) activity"/>
    <property type="evidence" value="ECO:0007669"/>
    <property type="project" value="TreeGrafter"/>
</dbReference>
<dbReference type="SUPFAM" id="SSF51735">
    <property type="entry name" value="NAD(P)-binding Rossmann-fold domains"/>
    <property type="match status" value="1"/>
</dbReference>
<dbReference type="InterPro" id="IPR006095">
    <property type="entry name" value="Glu/Leu/Phe/Val/Trp_DH"/>
</dbReference>
<dbReference type="AlphaFoldDB" id="A0A368BM68"/>
<dbReference type="GO" id="GO:0006538">
    <property type="term" value="P:L-glutamate catabolic process"/>
    <property type="evidence" value="ECO:0007669"/>
    <property type="project" value="TreeGrafter"/>
</dbReference>
<keyword evidence="7" id="KW-0520">NAD</keyword>
<name>A0A368BM68_9GAMM</name>
<accession>A0A368BM68</accession>
<dbReference type="Proteomes" id="UP000252147">
    <property type="component" value="Unassembled WGS sequence"/>
</dbReference>
<dbReference type="Pfam" id="PF00208">
    <property type="entry name" value="ELFV_dehydrog"/>
    <property type="match status" value="1"/>
</dbReference>
<evidence type="ECO:0000313" key="12">
    <source>
        <dbReference type="Proteomes" id="UP000252147"/>
    </source>
</evidence>
<comment type="caution">
    <text evidence="11">The sequence shown here is derived from an EMBL/GenBank/DDBJ whole genome shotgun (WGS) entry which is preliminary data.</text>
</comment>
<keyword evidence="7" id="KW-0547">Nucleotide-binding</keyword>
<dbReference type="InterPro" id="IPR006096">
    <property type="entry name" value="Glu/Leu/Phe/Val/Trp_DH_C"/>
</dbReference>
<dbReference type="InterPro" id="IPR006097">
    <property type="entry name" value="Glu/Leu/Phe/Val/Trp_DH_dimer"/>
</dbReference>
<protein>
    <recommendedName>
        <fullName evidence="5">Glutamate dehydrogenase</fullName>
    </recommendedName>
</protein>
<dbReference type="InterPro" id="IPR033524">
    <property type="entry name" value="Glu/Leu/Phe/Val_DH_AS"/>
</dbReference>
<dbReference type="InterPro" id="IPR033922">
    <property type="entry name" value="NAD_bind_Glu_DH"/>
</dbReference>
<dbReference type="InterPro" id="IPR014362">
    <property type="entry name" value="Glu_DH"/>
</dbReference>
<dbReference type="GO" id="GO:0000166">
    <property type="term" value="F:nucleotide binding"/>
    <property type="evidence" value="ECO:0007669"/>
    <property type="project" value="UniProtKB-KW"/>
</dbReference>
<dbReference type="SMART" id="SM00839">
    <property type="entry name" value="ELFV_dehydrog"/>
    <property type="match status" value="1"/>
</dbReference>
<feature type="active site" description="Proton donor" evidence="6">
    <location>
        <position position="92"/>
    </location>
</feature>
<feature type="binding site" evidence="7">
    <location>
        <position position="56"/>
    </location>
    <ligand>
        <name>substrate</name>
    </ligand>
</feature>
<dbReference type="PROSITE" id="PS00074">
    <property type="entry name" value="GLFV_DEHYDROGENASE"/>
    <property type="match status" value="1"/>
</dbReference>
<evidence type="ECO:0000256" key="4">
    <source>
        <dbReference type="ARBA" id="ARBA00048584"/>
    </source>
</evidence>
<dbReference type="GO" id="GO:0004354">
    <property type="term" value="F:glutamate dehydrogenase (NADP+) activity"/>
    <property type="evidence" value="ECO:0007669"/>
    <property type="project" value="UniProtKB-EC"/>
</dbReference>
<dbReference type="Pfam" id="PF02812">
    <property type="entry name" value="ELFV_dehydrog_N"/>
    <property type="match status" value="1"/>
</dbReference>